<evidence type="ECO:0000256" key="7">
    <source>
        <dbReference type="ARBA" id="ARBA00023277"/>
    </source>
</evidence>
<sequence>MYLGIDIGTSSVKAVVIDDDDRPTATASAPLALSHPRPLWSEQAPQDWWQAVVDSLDALAAAAPAAMAAVRGIGLSGQMLGVTLLDAADAPIRPALLWNDGRASAECAELHRCLKDFVDIVGCRAMPGFSAPKLLWLSRHEPDTVARARRILLTKDYVRLRLTGEAVSDRADASATLLMDTARGDWHDCILAVCGVDRTHLPRLVESDEVSGALRGELAARWHLPAGTPVAGGGGDNMCAGVGVGAVQAGAAYISLGTSGVYFVANDRFVPAQGGGMHTHRHAVPGLFAQHAVALSAGAALAWIAGVLGRPDIAALMTEVEAQGLSPDTTPVFTPYLAGERTPHDNPLLTATFSGLTHMTGPHHLVQAVLEGVALALADGHAALTNDGARIERIVLTGGGARSALWARLVAAAIGQPLHLAADQRSGPAIGAARLARAAVGGPLIAEAGSDSPIVDVDPRLSEQLLRKRALFHGHQS</sequence>
<keyword evidence="3 8" id="KW-0808">Transferase</keyword>
<evidence type="ECO:0000256" key="9">
    <source>
        <dbReference type="RuleBase" id="RU364073"/>
    </source>
</evidence>
<dbReference type="InterPro" id="IPR018485">
    <property type="entry name" value="FGGY_C"/>
</dbReference>
<evidence type="ECO:0000313" key="13">
    <source>
        <dbReference type="Proteomes" id="UP000321058"/>
    </source>
</evidence>
<dbReference type="EMBL" id="BKAJ01000047">
    <property type="protein sequence ID" value="GEP55836.1"/>
    <property type="molecule type" value="Genomic_DNA"/>
</dbReference>
<evidence type="ECO:0000256" key="4">
    <source>
        <dbReference type="ARBA" id="ARBA00022741"/>
    </source>
</evidence>
<keyword evidence="5 8" id="KW-0418">Kinase</keyword>
<dbReference type="InterPro" id="IPR018484">
    <property type="entry name" value="FGGY_N"/>
</dbReference>
<dbReference type="Gene3D" id="3.30.420.40">
    <property type="match status" value="2"/>
</dbReference>
<dbReference type="AlphaFoldDB" id="A0A512NA33"/>
<evidence type="ECO:0000256" key="3">
    <source>
        <dbReference type="ARBA" id="ARBA00022679"/>
    </source>
</evidence>
<dbReference type="InterPro" id="IPR000577">
    <property type="entry name" value="Carb_kinase_FGGY"/>
</dbReference>
<keyword evidence="6 9" id="KW-0067">ATP-binding</keyword>
<comment type="catalytic activity">
    <reaction evidence="9">
        <text>D-xylulose + ATP = D-xylulose 5-phosphate + ADP + H(+)</text>
        <dbReference type="Rhea" id="RHEA:10964"/>
        <dbReference type="ChEBI" id="CHEBI:15378"/>
        <dbReference type="ChEBI" id="CHEBI:17140"/>
        <dbReference type="ChEBI" id="CHEBI:30616"/>
        <dbReference type="ChEBI" id="CHEBI:57737"/>
        <dbReference type="ChEBI" id="CHEBI:456216"/>
        <dbReference type="EC" id="2.7.1.17"/>
    </reaction>
</comment>
<feature type="domain" description="Carbohydrate kinase FGGY N-terminal" evidence="10">
    <location>
        <begin position="1"/>
        <end position="243"/>
    </location>
</feature>
<accession>A0A512NA33</accession>
<dbReference type="InterPro" id="IPR018483">
    <property type="entry name" value="Carb_kinase_FGGY_CS"/>
</dbReference>
<evidence type="ECO:0000256" key="8">
    <source>
        <dbReference type="RuleBase" id="RU003733"/>
    </source>
</evidence>
<dbReference type="PANTHER" id="PTHR43095:SF6">
    <property type="entry name" value="XYLULOSE KINASE"/>
    <property type="match status" value="1"/>
</dbReference>
<dbReference type="GO" id="GO:0042732">
    <property type="term" value="P:D-xylose metabolic process"/>
    <property type="evidence" value="ECO:0007669"/>
    <property type="project" value="UniProtKB-KW"/>
</dbReference>
<keyword evidence="4 9" id="KW-0547">Nucleotide-binding</keyword>
<evidence type="ECO:0000256" key="6">
    <source>
        <dbReference type="ARBA" id="ARBA00022840"/>
    </source>
</evidence>
<proteinExistence type="inferred from homology"/>
<dbReference type="Pfam" id="PF02782">
    <property type="entry name" value="FGGY_C"/>
    <property type="match status" value="1"/>
</dbReference>
<dbReference type="PIRSF" id="PIRSF000538">
    <property type="entry name" value="GlpK"/>
    <property type="match status" value="1"/>
</dbReference>
<comment type="similarity">
    <text evidence="1 8">Belongs to the FGGY kinase family.</text>
</comment>
<comment type="caution">
    <text evidence="12">The sequence shown here is derived from an EMBL/GenBank/DDBJ whole genome shotgun (WGS) entry which is preliminary data.</text>
</comment>
<dbReference type="RefSeq" id="WP_147149921.1">
    <property type="nucleotide sequence ID" value="NZ_BKAJ01000047.1"/>
</dbReference>
<name>A0A512NA33_9HYPH</name>
<dbReference type="GO" id="GO:0005997">
    <property type="term" value="P:xylulose metabolic process"/>
    <property type="evidence" value="ECO:0007669"/>
    <property type="project" value="InterPro"/>
</dbReference>
<dbReference type="NCBIfam" id="TIGR01312">
    <property type="entry name" value="XylB"/>
    <property type="match status" value="1"/>
</dbReference>
<dbReference type="GO" id="GO:0005524">
    <property type="term" value="F:ATP binding"/>
    <property type="evidence" value="ECO:0007669"/>
    <property type="project" value="UniProtKB-KW"/>
</dbReference>
<evidence type="ECO:0000259" key="11">
    <source>
        <dbReference type="Pfam" id="PF02782"/>
    </source>
</evidence>
<dbReference type="InterPro" id="IPR050406">
    <property type="entry name" value="FGGY_Carb_Kinase"/>
</dbReference>
<evidence type="ECO:0000256" key="2">
    <source>
        <dbReference type="ARBA" id="ARBA00022629"/>
    </source>
</evidence>
<keyword evidence="7 9" id="KW-0119">Carbohydrate metabolism</keyword>
<dbReference type="Pfam" id="PF00370">
    <property type="entry name" value="FGGY_N"/>
    <property type="match status" value="1"/>
</dbReference>
<keyword evidence="2 9" id="KW-0859">Xylose metabolism</keyword>
<feature type="domain" description="Carbohydrate kinase FGGY C-terminal" evidence="11">
    <location>
        <begin position="252"/>
        <end position="439"/>
    </location>
</feature>
<dbReference type="SUPFAM" id="SSF53067">
    <property type="entry name" value="Actin-like ATPase domain"/>
    <property type="match status" value="2"/>
</dbReference>
<dbReference type="PROSITE" id="PS00445">
    <property type="entry name" value="FGGY_KINASES_2"/>
    <property type="match status" value="1"/>
</dbReference>
<evidence type="ECO:0000259" key="10">
    <source>
        <dbReference type="Pfam" id="PF00370"/>
    </source>
</evidence>
<gene>
    <name evidence="9" type="primary">xylB</name>
    <name evidence="12" type="ORF">RSO01_30020</name>
</gene>
<dbReference type="GO" id="GO:0004856">
    <property type="term" value="F:D-xylulokinase activity"/>
    <property type="evidence" value="ECO:0007669"/>
    <property type="project" value="UniProtKB-EC"/>
</dbReference>
<dbReference type="PANTHER" id="PTHR43095">
    <property type="entry name" value="SUGAR KINASE"/>
    <property type="match status" value="1"/>
</dbReference>
<evidence type="ECO:0000256" key="1">
    <source>
        <dbReference type="ARBA" id="ARBA00009156"/>
    </source>
</evidence>
<dbReference type="PROSITE" id="PS00933">
    <property type="entry name" value="FGGY_KINASES_1"/>
    <property type="match status" value="1"/>
</dbReference>
<dbReference type="Proteomes" id="UP000321058">
    <property type="component" value="Unassembled WGS sequence"/>
</dbReference>
<keyword evidence="13" id="KW-1185">Reference proteome</keyword>
<dbReference type="EC" id="2.7.1.17" evidence="9"/>
<dbReference type="CDD" id="cd07808">
    <property type="entry name" value="ASKHA_NBD_FGGY_EcXK-like"/>
    <property type="match status" value="1"/>
</dbReference>
<evidence type="ECO:0000256" key="5">
    <source>
        <dbReference type="ARBA" id="ARBA00022777"/>
    </source>
</evidence>
<evidence type="ECO:0000313" key="12">
    <source>
        <dbReference type="EMBL" id="GEP55836.1"/>
    </source>
</evidence>
<dbReference type="OrthoDB" id="9805576at2"/>
<dbReference type="InterPro" id="IPR006000">
    <property type="entry name" value="Xylulokinase"/>
</dbReference>
<organism evidence="12 13">
    <name type="scientific">Reyranella soli</name>
    <dbReference type="NCBI Taxonomy" id="1230389"/>
    <lineage>
        <taxon>Bacteria</taxon>
        <taxon>Pseudomonadati</taxon>
        <taxon>Pseudomonadota</taxon>
        <taxon>Alphaproteobacteria</taxon>
        <taxon>Hyphomicrobiales</taxon>
        <taxon>Reyranellaceae</taxon>
        <taxon>Reyranella</taxon>
    </lineage>
</organism>
<protein>
    <recommendedName>
        <fullName evidence="9">Xylulose kinase</fullName>
        <shortName evidence="9">Xylulokinase</shortName>
        <ecNumber evidence="9">2.7.1.17</ecNumber>
    </recommendedName>
</protein>
<dbReference type="InterPro" id="IPR043129">
    <property type="entry name" value="ATPase_NBD"/>
</dbReference>
<reference evidence="12 13" key="1">
    <citation type="submission" date="2019-07" db="EMBL/GenBank/DDBJ databases">
        <title>Whole genome shotgun sequence of Reyranella soli NBRC 108950.</title>
        <authorList>
            <person name="Hosoyama A."/>
            <person name="Uohara A."/>
            <person name="Ohji S."/>
            <person name="Ichikawa N."/>
        </authorList>
    </citation>
    <scope>NUCLEOTIDE SEQUENCE [LARGE SCALE GENOMIC DNA]</scope>
    <source>
        <strain evidence="12 13">NBRC 108950</strain>
    </source>
</reference>